<keyword evidence="1" id="KW-0812">Transmembrane</keyword>
<keyword evidence="3" id="KW-1185">Reference proteome</keyword>
<evidence type="ECO:0000313" key="3">
    <source>
        <dbReference type="Proteomes" id="UP001608902"/>
    </source>
</evidence>
<evidence type="ECO:0000256" key="1">
    <source>
        <dbReference type="SAM" id="Phobius"/>
    </source>
</evidence>
<comment type="caution">
    <text evidence="2">The sequence shown here is derived from an EMBL/GenBank/DDBJ whole genome shotgun (WGS) entry which is preliminary data.</text>
</comment>
<sequence length="97" mass="11238">MLHDLPLTITTYFFLTSCRCPGPQIRQWPMIMIAITTTVNVVWRLVMVYFAYRRMICPLESGAQSILLNKEPTIFASLQSHISLRNISDQFIFLTNV</sequence>
<dbReference type="Proteomes" id="UP001608902">
    <property type="component" value="Unassembled WGS sequence"/>
</dbReference>
<accession>A0ABD6EXN9</accession>
<organism evidence="2 3">
    <name type="scientific">Gnathostoma spinigerum</name>
    <dbReference type="NCBI Taxonomy" id="75299"/>
    <lineage>
        <taxon>Eukaryota</taxon>
        <taxon>Metazoa</taxon>
        <taxon>Ecdysozoa</taxon>
        <taxon>Nematoda</taxon>
        <taxon>Chromadorea</taxon>
        <taxon>Rhabditida</taxon>
        <taxon>Spirurina</taxon>
        <taxon>Gnathostomatomorpha</taxon>
        <taxon>Gnathostomatoidea</taxon>
        <taxon>Gnathostomatidae</taxon>
        <taxon>Gnathostoma</taxon>
    </lineage>
</organism>
<feature type="transmembrane region" description="Helical" evidence="1">
    <location>
        <begin position="31"/>
        <end position="52"/>
    </location>
</feature>
<evidence type="ECO:0000313" key="2">
    <source>
        <dbReference type="EMBL" id="MFH4984220.1"/>
    </source>
</evidence>
<name>A0ABD6EXN9_9BILA</name>
<keyword evidence="1" id="KW-1133">Transmembrane helix</keyword>
<dbReference type="AlphaFoldDB" id="A0ABD6EXN9"/>
<keyword evidence="1" id="KW-0472">Membrane</keyword>
<proteinExistence type="predicted"/>
<gene>
    <name evidence="2" type="ORF">AB6A40_010929</name>
</gene>
<protein>
    <submittedName>
        <fullName evidence="2">Uncharacterized protein</fullName>
    </submittedName>
</protein>
<dbReference type="EMBL" id="JBGFUD010015910">
    <property type="protein sequence ID" value="MFH4984220.1"/>
    <property type="molecule type" value="Genomic_DNA"/>
</dbReference>
<reference evidence="2 3" key="1">
    <citation type="submission" date="2024-08" db="EMBL/GenBank/DDBJ databases">
        <title>Gnathostoma spinigerum genome.</title>
        <authorList>
            <person name="Gonzalez-Bertolin B."/>
            <person name="Monzon S."/>
            <person name="Zaballos A."/>
            <person name="Jimenez P."/>
            <person name="Dekumyoy P."/>
            <person name="Varona S."/>
            <person name="Cuesta I."/>
            <person name="Sumanam S."/>
            <person name="Adisakwattana P."/>
            <person name="Gasser R.B."/>
            <person name="Hernandez-Gonzalez A."/>
            <person name="Young N.D."/>
            <person name="Perteguer M.J."/>
        </authorList>
    </citation>
    <scope>NUCLEOTIDE SEQUENCE [LARGE SCALE GENOMIC DNA]</scope>
    <source>
        <strain evidence="2">AL3</strain>
        <tissue evidence="2">Liver</tissue>
    </source>
</reference>